<keyword evidence="3" id="KW-1188">Viral release from host cell</keyword>
<keyword evidence="11" id="KW-0378">Hydrolase</keyword>
<keyword evidence="8" id="KW-0547">Nucleotide-binding</keyword>
<keyword evidence="15" id="KW-0229">DNA integration</keyword>
<keyword evidence="16" id="KW-0695">RNA-directed DNA polymerase</keyword>
<dbReference type="Gene3D" id="3.30.420.10">
    <property type="entry name" value="Ribonuclease H-like superfamily/Ribonuclease H"/>
    <property type="match status" value="1"/>
</dbReference>
<dbReference type="Proteomes" id="UP000836402">
    <property type="component" value="Unassembled WGS sequence"/>
</dbReference>
<evidence type="ECO:0000256" key="12">
    <source>
        <dbReference type="ARBA" id="ARBA00022840"/>
    </source>
</evidence>
<evidence type="ECO:0000256" key="1">
    <source>
        <dbReference type="ARBA" id="ARBA00002180"/>
    </source>
</evidence>
<evidence type="ECO:0000256" key="6">
    <source>
        <dbReference type="ARBA" id="ARBA00022722"/>
    </source>
</evidence>
<comment type="function">
    <text evidence="1">The aspartyl protease (PR) mediates the proteolytic cleavages of the Gag and Gag-Pol polyproteins after assembly of the VLP.</text>
</comment>
<evidence type="ECO:0000256" key="2">
    <source>
        <dbReference type="ARBA" id="ARBA00022578"/>
    </source>
</evidence>
<keyword evidence="10" id="KW-0255">Endonuclease</keyword>
<keyword evidence="12" id="KW-0067">ATP-binding</keyword>
<evidence type="ECO:0000256" key="15">
    <source>
        <dbReference type="ARBA" id="ARBA00022908"/>
    </source>
</evidence>
<keyword evidence="13" id="KW-0460">Magnesium</keyword>
<evidence type="ECO:0000256" key="21">
    <source>
        <dbReference type="ARBA" id="ARBA00048173"/>
    </source>
</evidence>
<keyword evidence="4" id="KW-0645">Protease</keyword>
<evidence type="ECO:0000256" key="17">
    <source>
        <dbReference type="ARBA" id="ARBA00022932"/>
    </source>
</evidence>
<evidence type="ECO:0000256" key="3">
    <source>
        <dbReference type="ARBA" id="ARBA00022612"/>
    </source>
</evidence>
<dbReference type="CDD" id="cd09272">
    <property type="entry name" value="RNase_HI_RT_Ty1"/>
    <property type="match status" value="1"/>
</dbReference>
<evidence type="ECO:0000256" key="19">
    <source>
        <dbReference type="ARBA" id="ARBA00023172"/>
    </source>
</evidence>
<keyword evidence="20" id="KW-0511">Multifunctional enzyme</keyword>
<evidence type="ECO:0000256" key="8">
    <source>
        <dbReference type="ARBA" id="ARBA00022741"/>
    </source>
</evidence>
<keyword evidence="14" id="KW-0694">RNA-binding</keyword>
<keyword evidence="9" id="KW-0064">Aspartyl protease</keyword>
<dbReference type="Pfam" id="PF07727">
    <property type="entry name" value="RVT_2"/>
    <property type="match status" value="1"/>
</dbReference>
<keyword evidence="7" id="KW-0479">Metal-binding</keyword>
<dbReference type="SUPFAM" id="SSF56672">
    <property type="entry name" value="DNA/RNA polymerases"/>
    <property type="match status" value="1"/>
</dbReference>
<proteinExistence type="predicted"/>
<evidence type="ECO:0000256" key="20">
    <source>
        <dbReference type="ARBA" id="ARBA00023268"/>
    </source>
</evidence>
<evidence type="ECO:0000259" key="23">
    <source>
        <dbReference type="PROSITE" id="PS50994"/>
    </source>
</evidence>
<name>A0ABN7IJU5_9BASI</name>
<organism evidence="24 25">
    <name type="scientific">Tilletia caries</name>
    <name type="common">wheat bunt fungus</name>
    <dbReference type="NCBI Taxonomy" id="13290"/>
    <lineage>
        <taxon>Eukaryota</taxon>
        <taxon>Fungi</taxon>
        <taxon>Dikarya</taxon>
        <taxon>Basidiomycota</taxon>
        <taxon>Ustilaginomycotina</taxon>
        <taxon>Exobasidiomycetes</taxon>
        <taxon>Tilletiales</taxon>
        <taxon>Tilletiaceae</taxon>
        <taxon>Tilletia</taxon>
    </lineage>
</organism>
<keyword evidence="5" id="KW-0548">Nucleotidyltransferase</keyword>
<accession>A0ABN7IJU5</accession>
<dbReference type="InterPro" id="IPR057670">
    <property type="entry name" value="SH3_retrovirus"/>
</dbReference>
<dbReference type="PANTHER" id="PTHR42648">
    <property type="entry name" value="TRANSPOSASE, PUTATIVE-RELATED"/>
    <property type="match status" value="1"/>
</dbReference>
<dbReference type="EMBL" id="CAJHJG010000288">
    <property type="protein sequence ID" value="CAD6900566.1"/>
    <property type="molecule type" value="Genomic_DNA"/>
</dbReference>
<comment type="catalytic activity">
    <reaction evidence="22">
        <text>DNA(n) + a 2'-deoxyribonucleoside 5'-triphosphate = DNA(n+1) + diphosphate</text>
        <dbReference type="Rhea" id="RHEA:22508"/>
        <dbReference type="Rhea" id="RHEA-COMP:17339"/>
        <dbReference type="Rhea" id="RHEA-COMP:17340"/>
        <dbReference type="ChEBI" id="CHEBI:33019"/>
        <dbReference type="ChEBI" id="CHEBI:61560"/>
        <dbReference type="ChEBI" id="CHEBI:173112"/>
        <dbReference type="EC" id="2.7.7.7"/>
    </reaction>
</comment>
<feature type="domain" description="Integrase catalytic" evidence="23">
    <location>
        <begin position="202"/>
        <end position="374"/>
    </location>
</feature>
<dbReference type="InterPro" id="IPR054722">
    <property type="entry name" value="PolX-like_BBD"/>
</dbReference>
<dbReference type="PANTHER" id="PTHR42648:SF11">
    <property type="entry name" value="TRANSPOSON TY4-P GAG-POL POLYPROTEIN"/>
    <property type="match status" value="1"/>
</dbReference>
<keyword evidence="2" id="KW-0815">Transposition</keyword>
<dbReference type="Pfam" id="PF22936">
    <property type="entry name" value="Pol_BBD"/>
    <property type="match status" value="1"/>
</dbReference>
<evidence type="ECO:0000256" key="16">
    <source>
        <dbReference type="ARBA" id="ARBA00022918"/>
    </source>
</evidence>
<reference evidence="24" key="1">
    <citation type="submission" date="2020-10" db="EMBL/GenBank/DDBJ databases">
        <authorList>
            <person name="Sedaghatjoo S."/>
        </authorList>
    </citation>
    <scope>NUCLEOTIDE SEQUENCE</scope>
    <source>
        <strain evidence="24">AZH3</strain>
    </source>
</reference>
<dbReference type="SUPFAM" id="SSF53098">
    <property type="entry name" value="Ribonuclease H-like"/>
    <property type="match status" value="1"/>
</dbReference>
<evidence type="ECO:0000313" key="24">
    <source>
        <dbReference type="EMBL" id="CAD6900566.1"/>
    </source>
</evidence>
<protein>
    <recommendedName>
        <fullName evidence="23">Integrase catalytic domain-containing protein</fullName>
    </recommendedName>
</protein>
<evidence type="ECO:0000256" key="18">
    <source>
        <dbReference type="ARBA" id="ARBA00023113"/>
    </source>
</evidence>
<keyword evidence="25" id="KW-1185">Reference proteome</keyword>
<dbReference type="InterPro" id="IPR012337">
    <property type="entry name" value="RNaseH-like_sf"/>
</dbReference>
<evidence type="ECO:0000256" key="11">
    <source>
        <dbReference type="ARBA" id="ARBA00022801"/>
    </source>
</evidence>
<dbReference type="InterPro" id="IPR001584">
    <property type="entry name" value="Integrase_cat-core"/>
</dbReference>
<evidence type="ECO:0000256" key="5">
    <source>
        <dbReference type="ARBA" id="ARBA00022695"/>
    </source>
</evidence>
<keyword evidence="6" id="KW-0540">Nuclease</keyword>
<evidence type="ECO:0000256" key="4">
    <source>
        <dbReference type="ARBA" id="ARBA00022670"/>
    </source>
</evidence>
<dbReference type="PROSITE" id="PS50994">
    <property type="entry name" value="INTEGRASE"/>
    <property type="match status" value="1"/>
</dbReference>
<comment type="catalytic activity">
    <reaction evidence="21">
        <text>DNA(n) + a 2'-deoxyribonucleoside 5'-triphosphate = DNA(n+1) + diphosphate</text>
        <dbReference type="Rhea" id="RHEA:22508"/>
        <dbReference type="Rhea" id="RHEA-COMP:17339"/>
        <dbReference type="Rhea" id="RHEA-COMP:17340"/>
        <dbReference type="ChEBI" id="CHEBI:33019"/>
        <dbReference type="ChEBI" id="CHEBI:61560"/>
        <dbReference type="ChEBI" id="CHEBI:173112"/>
        <dbReference type="EC" id="2.7.7.49"/>
    </reaction>
</comment>
<evidence type="ECO:0000313" key="25">
    <source>
        <dbReference type="Proteomes" id="UP000836402"/>
    </source>
</evidence>
<evidence type="ECO:0000256" key="7">
    <source>
        <dbReference type="ARBA" id="ARBA00022723"/>
    </source>
</evidence>
<comment type="caution">
    <text evidence="24">The sequence shown here is derived from an EMBL/GenBank/DDBJ whole genome shotgun (WGS) entry which is preliminary data.</text>
</comment>
<evidence type="ECO:0000256" key="9">
    <source>
        <dbReference type="ARBA" id="ARBA00022750"/>
    </source>
</evidence>
<dbReference type="Pfam" id="PF25597">
    <property type="entry name" value="SH3_retrovirus"/>
    <property type="match status" value="1"/>
</dbReference>
<evidence type="ECO:0000256" key="14">
    <source>
        <dbReference type="ARBA" id="ARBA00022884"/>
    </source>
</evidence>
<evidence type="ECO:0000256" key="10">
    <source>
        <dbReference type="ARBA" id="ARBA00022759"/>
    </source>
</evidence>
<keyword evidence="19" id="KW-0233">DNA recombination</keyword>
<dbReference type="InterPro" id="IPR013103">
    <property type="entry name" value="RVT_2"/>
</dbReference>
<dbReference type="InterPro" id="IPR036397">
    <property type="entry name" value="RNaseH_sf"/>
</dbReference>
<keyword evidence="17" id="KW-0808">Transferase</keyword>
<sequence length="836" mass="91575">MTPNASGFSSLRPDSTVVITASGKRLRAAGRGTVTLQSATNPSTKLVLYDVLHVPALEFQLISVFKLNWDYLRVGFTEELAAVITDPFDRSFAIAAPWSSESQAYLFPTAGGTEFSALTTTATGEERNGASDDEELALPHVHGLPEWVKTLWILWHERLGHLGRSSVPTLAKNSVGLPEQLVKLIRRLVASCEVCSLTNIRKSPFPTSTTKTSRALELVHADLTGRIIVKSFGGAEYLAILVDDFTRMVWVLPLAKKSDFVAAFIKWRDEVVPFKGPIACLRTDGGGEFVNAALNAALSGARHEMSCAYTSQQNGVAERHVGLIKHTMRPLLHARHLPVQYWAAAASTAAYIRNRSPSSVLDGITPFEAWHGTPPNLADLRVFGCLAFAMLPVKTREHSLAVRARAGVFVGYDKERKGYRVHFPDTGEITITKHVEFHEDKGYDFTTIPRPEPDVHYPQEVTEQAAPQAPGLRPRIRVIGPRPPQPVPSITTIEEVDAPAVAGDTALIVAVYVDDVLVFSRNLTDITAFKSNFAKRFNMKDQGEIGPILGINIERGADGQSYLISQSAYITSMLDRFNYKNLKPSPSPLDPKQRLVPYEGQASEEDIKLFQAMIGCLLWLAQASRPDLAFAVALLSRHSKNPGPVHFGVLKRVMRYVAGTVDFKLQITAHSDSQITAYSDADFGGDHSAKSTSGWCISVHGATVGWGAKLQTLVSDSTTQAEVVAVWQTTREVLAIRNLFEDLGLLVPASGPPSLIYCDNQPAIHIINNPVSSGLTRHMERKYLSTRGYSERGFIKVEYINTQLNPADMFTKALPPITMAQHRNTIGVSHPSSSAA</sequence>
<dbReference type="InterPro" id="IPR043502">
    <property type="entry name" value="DNA/RNA_pol_sf"/>
</dbReference>
<gene>
    <name evidence="24" type="ORF">JKIAZH3_G8609</name>
</gene>
<dbReference type="InterPro" id="IPR039537">
    <property type="entry name" value="Retrotran_Ty1/copia-like"/>
</dbReference>
<evidence type="ECO:0000256" key="13">
    <source>
        <dbReference type="ARBA" id="ARBA00022842"/>
    </source>
</evidence>
<evidence type="ECO:0000256" key="22">
    <source>
        <dbReference type="ARBA" id="ARBA00049244"/>
    </source>
</evidence>
<keyword evidence="18" id="KW-0917">Virion maturation</keyword>
<keyword evidence="17" id="KW-0239">DNA-directed DNA polymerase</keyword>